<comment type="caution">
    <text evidence="7">The sequence shown here is derived from an EMBL/GenBank/DDBJ whole genome shotgun (WGS) entry which is preliminary data.</text>
</comment>
<evidence type="ECO:0000259" key="6">
    <source>
        <dbReference type="SMART" id="SM00385"/>
    </source>
</evidence>
<organism evidence="7 8">
    <name type="scientific">Carnegiea gigantea</name>
    <dbReference type="NCBI Taxonomy" id="171969"/>
    <lineage>
        <taxon>Eukaryota</taxon>
        <taxon>Viridiplantae</taxon>
        <taxon>Streptophyta</taxon>
        <taxon>Embryophyta</taxon>
        <taxon>Tracheophyta</taxon>
        <taxon>Spermatophyta</taxon>
        <taxon>Magnoliopsida</taxon>
        <taxon>eudicotyledons</taxon>
        <taxon>Gunneridae</taxon>
        <taxon>Pentapetalae</taxon>
        <taxon>Caryophyllales</taxon>
        <taxon>Cactineae</taxon>
        <taxon>Cactaceae</taxon>
        <taxon>Cactoideae</taxon>
        <taxon>Echinocereeae</taxon>
        <taxon>Carnegiea</taxon>
    </lineage>
</organism>
<gene>
    <name evidence="7" type="ORF">Cgig2_017038</name>
</gene>
<feature type="domain" description="Cyclin-like" evidence="6">
    <location>
        <begin position="403"/>
        <end position="478"/>
    </location>
</feature>
<keyword evidence="2 4" id="KW-0195">Cyclin</keyword>
<sequence>MKRKSAQQATAPPNFSKNPRSKVSRRRRTHISPIIVNFIASKPAFSLNSNCDEVSCNTTLESAILPQSASFQSVNESFKPLKKAAVEVSVSENSCVDSCSVIATEAESKLQRNKQSQNGVILSKFSAARNSPSTATVEQSALKSSGEFGILCSDLACSEEFSYEDCEVQSEIFSGGDGCSEFEDFTDEYTPSMWLDSGSQFSERSDDDSDPSPCFSLFKELFKQFSKLRSVNFNCGSSSVLDDESSDELAFWRFEDQEDEESYCCLRRRERNQAAKVIDYAEEYDLSTEYGGLIVEQRLLMVNWIIEISRKKELHNETVFLGVCLLDRFLSKGFFRSRRSLQLLGIACLTLAIRLEENQPYNSVRQKAFYVGSNVYCRTEVVAMEWVVQEVLKFQCLTPTIYNFLWFYLKAATANEEMREKANYLASLALLDHRKLQFWPSTVAASVVILVSLSENREESCQRVMKTHFRTMIDDLPECIKVQI</sequence>
<keyword evidence="8" id="KW-1185">Reference proteome</keyword>
<dbReference type="GO" id="GO:0016538">
    <property type="term" value="F:cyclin-dependent protein serine/threonine kinase regulator activity"/>
    <property type="evidence" value="ECO:0007669"/>
    <property type="project" value="InterPro"/>
</dbReference>
<keyword evidence="3" id="KW-0131">Cell cycle</keyword>
<dbReference type="InterPro" id="IPR036915">
    <property type="entry name" value="Cyclin-like_sf"/>
</dbReference>
<proteinExistence type="inferred from homology"/>
<dbReference type="Pfam" id="PF02984">
    <property type="entry name" value="Cyclin_C"/>
    <property type="match status" value="1"/>
</dbReference>
<feature type="compositionally biased region" description="Polar residues" evidence="5">
    <location>
        <begin position="1"/>
        <end position="18"/>
    </location>
</feature>
<evidence type="ECO:0000256" key="1">
    <source>
        <dbReference type="ARBA" id="ARBA00022618"/>
    </source>
</evidence>
<evidence type="ECO:0000256" key="3">
    <source>
        <dbReference type="ARBA" id="ARBA00023306"/>
    </source>
</evidence>
<dbReference type="Gene3D" id="1.10.472.10">
    <property type="entry name" value="Cyclin-like"/>
    <property type="match status" value="2"/>
</dbReference>
<dbReference type="Proteomes" id="UP001153076">
    <property type="component" value="Unassembled WGS sequence"/>
</dbReference>
<evidence type="ECO:0000256" key="5">
    <source>
        <dbReference type="SAM" id="MobiDB-lite"/>
    </source>
</evidence>
<dbReference type="SUPFAM" id="SSF47954">
    <property type="entry name" value="Cyclin-like"/>
    <property type="match status" value="2"/>
</dbReference>
<dbReference type="GO" id="GO:0044772">
    <property type="term" value="P:mitotic cell cycle phase transition"/>
    <property type="evidence" value="ECO:0007669"/>
    <property type="project" value="InterPro"/>
</dbReference>
<name>A0A9Q1KHD8_9CARY</name>
<dbReference type="EMBL" id="JAKOGI010000117">
    <property type="protein sequence ID" value="KAJ8443555.1"/>
    <property type="molecule type" value="Genomic_DNA"/>
</dbReference>
<dbReference type="InterPro" id="IPR048258">
    <property type="entry name" value="Cyclins_cyclin-box"/>
</dbReference>
<dbReference type="PANTHER" id="PTHR10177">
    <property type="entry name" value="CYCLINS"/>
    <property type="match status" value="1"/>
</dbReference>
<dbReference type="AlphaFoldDB" id="A0A9Q1KHD8"/>
<keyword evidence="1" id="KW-0132">Cell division</keyword>
<evidence type="ECO:0000313" key="7">
    <source>
        <dbReference type="EMBL" id="KAJ8443555.1"/>
    </source>
</evidence>
<dbReference type="GO" id="GO:0051301">
    <property type="term" value="P:cell division"/>
    <property type="evidence" value="ECO:0007669"/>
    <property type="project" value="UniProtKB-KW"/>
</dbReference>
<evidence type="ECO:0000313" key="8">
    <source>
        <dbReference type="Proteomes" id="UP001153076"/>
    </source>
</evidence>
<dbReference type="SMART" id="SM00385">
    <property type="entry name" value="CYCLIN"/>
    <property type="match status" value="2"/>
</dbReference>
<dbReference type="InterPro" id="IPR006671">
    <property type="entry name" value="Cyclin_N"/>
</dbReference>
<dbReference type="InterPro" id="IPR004367">
    <property type="entry name" value="Cyclin_C-dom"/>
</dbReference>
<protein>
    <recommendedName>
        <fullName evidence="6">Cyclin-like domain-containing protein</fullName>
    </recommendedName>
</protein>
<dbReference type="OrthoDB" id="5590282at2759"/>
<comment type="similarity">
    <text evidence="4">Belongs to the cyclin family.</text>
</comment>
<feature type="region of interest" description="Disordered" evidence="5">
    <location>
        <begin position="1"/>
        <end position="27"/>
    </location>
</feature>
<evidence type="ECO:0000256" key="4">
    <source>
        <dbReference type="RuleBase" id="RU000383"/>
    </source>
</evidence>
<evidence type="ECO:0000256" key="2">
    <source>
        <dbReference type="ARBA" id="ARBA00023127"/>
    </source>
</evidence>
<feature type="domain" description="Cyclin-like" evidence="6">
    <location>
        <begin position="303"/>
        <end position="390"/>
    </location>
</feature>
<dbReference type="InterPro" id="IPR013763">
    <property type="entry name" value="Cyclin-like_dom"/>
</dbReference>
<accession>A0A9Q1KHD8</accession>
<dbReference type="Pfam" id="PF00134">
    <property type="entry name" value="Cyclin_N"/>
    <property type="match status" value="1"/>
</dbReference>
<reference evidence="7" key="1">
    <citation type="submission" date="2022-04" db="EMBL/GenBank/DDBJ databases">
        <title>Carnegiea gigantea Genome sequencing and assembly v2.</title>
        <authorList>
            <person name="Copetti D."/>
            <person name="Sanderson M.J."/>
            <person name="Burquez A."/>
            <person name="Wojciechowski M.F."/>
        </authorList>
    </citation>
    <scope>NUCLEOTIDE SEQUENCE</scope>
    <source>
        <strain evidence="7">SGP5-SGP5p</strain>
        <tissue evidence="7">Aerial part</tissue>
    </source>
</reference>
<dbReference type="PROSITE" id="PS00292">
    <property type="entry name" value="CYCLINS"/>
    <property type="match status" value="1"/>
</dbReference>
<dbReference type="InterPro" id="IPR039361">
    <property type="entry name" value="Cyclin"/>
</dbReference>